<protein>
    <submittedName>
        <fullName evidence="1">HutD family protein</fullName>
    </submittedName>
</protein>
<reference evidence="1 2" key="1">
    <citation type="submission" date="2017-08" db="EMBL/GenBank/DDBJ databases">
        <title>Comparative genomics of bacteria isolated from necrotic lesions of AOD affected trees.</title>
        <authorList>
            <person name="Doonan J."/>
            <person name="Denman S."/>
            <person name="Mcdonald J.E."/>
        </authorList>
    </citation>
    <scope>NUCLEOTIDE SEQUENCE [LARGE SCALE GENOMIC DNA]</scope>
    <source>
        <strain evidence="1 2">CIP 105588</strain>
    </source>
</reference>
<dbReference type="Pfam" id="PF05962">
    <property type="entry name" value="HutD"/>
    <property type="match status" value="1"/>
</dbReference>
<organism evidence="1 2">
    <name type="scientific">Rahnella variigena</name>
    <dbReference type="NCBI Taxonomy" id="574964"/>
    <lineage>
        <taxon>Bacteria</taxon>
        <taxon>Pseudomonadati</taxon>
        <taxon>Pseudomonadota</taxon>
        <taxon>Gammaproteobacteria</taxon>
        <taxon>Enterobacterales</taxon>
        <taxon>Yersiniaceae</taxon>
        <taxon>Rahnella</taxon>
    </lineage>
</organism>
<dbReference type="PANTHER" id="PTHR37943">
    <property type="entry name" value="PROTEIN VES"/>
    <property type="match status" value="1"/>
</dbReference>
<dbReference type="CDD" id="cd20293">
    <property type="entry name" value="cupin_HutD_N"/>
    <property type="match status" value="1"/>
</dbReference>
<accession>A0ABX9Q0L9</accession>
<proteinExistence type="predicted"/>
<evidence type="ECO:0000313" key="1">
    <source>
        <dbReference type="EMBL" id="RKF69463.1"/>
    </source>
</evidence>
<dbReference type="InterPro" id="IPR011051">
    <property type="entry name" value="RmlC_Cupin_sf"/>
</dbReference>
<dbReference type="InterPro" id="IPR014710">
    <property type="entry name" value="RmlC-like_jellyroll"/>
</dbReference>
<dbReference type="RefSeq" id="WP_120163872.1">
    <property type="nucleotide sequence ID" value="NZ_NSDJ01000001.1"/>
</dbReference>
<keyword evidence="2" id="KW-1185">Reference proteome</keyword>
<sequence length="200" mass="21979">MTGWQHFTFDSLPVSPWRNGGGETREIISYPPGKSDFDWRISIATVAQDGPFSAFPGIDRSITLLSGDGVYLQALPDIDHALTVTGEPFSFSGDIALSARLTGGVTTDFNVMTRRTVCAARVVPVRESLYFSLEKGGVIYVISGIWQRQDGTLIRAGEGYYWSEPAEHRRESLTLKPVEQVDGCLLLWASMIAPEHVSVP</sequence>
<dbReference type="InterPro" id="IPR010282">
    <property type="entry name" value="Uncharacterised_HutD/Ves"/>
</dbReference>
<comment type="caution">
    <text evidence="1">The sequence shown here is derived from an EMBL/GenBank/DDBJ whole genome shotgun (WGS) entry which is preliminary data.</text>
</comment>
<evidence type="ECO:0000313" key="2">
    <source>
        <dbReference type="Proteomes" id="UP000284853"/>
    </source>
</evidence>
<dbReference type="PANTHER" id="PTHR37943:SF1">
    <property type="entry name" value="PROTEIN VES"/>
    <property type="match status" value="1"/>
</dbReference>
<name>A0ABX9Q0L9_9GAMM</name>
<dbReference type="Gene3D" id="2.60.120.10">
    <property type="entry name" value="Jelly Rolls"/>
    <property type="match status" value="1"/>
</dbReference>
<dbReference type="GeneID" id="302709975"/>
<dbReference type="Proteomes" id="UP000284853">
    <property type="component" value="Unassembled WGS sequence"/>
</dbReference>
<dbReference type="SUPFAM" id="SSF51182">
    <property type="entry name" value="RmlC-like cupins"/>
    <property type="match status" value="1"/>
</dbReference>
<gene>
    <name evidence="1" type="ORF">CKQ54_14295</name>
</gene>
<dbReference type="EMBL" id="NSDJ01000001">
    <property type="protein sequence ID" value="RKF69463.1"/>
    <property type="molecule type" value="Genomic_DNA"/>
</dbReference>